<sequence>MYILKGHSLWGIPIPNDASWVIRKFLKLRDICQGWIRYCIGDGEDTFLWIDNWHPLGALYKQFDDSIVTNRGRALRAKVSSIIVQGNWRWPRQRSQVMMAVMRHTPENFLPNPLTKDKVIWTLSPDGCYSIKTAWEACRHRCSFQHWHLLVWFSQNVPRWSFILWLAILERLSTKDRIAKWGISINPVCVLCMACEESHAYLFFDCQFSAIIWSRVLRKNNISRGPFSLHQELIWASAQRKGKSFCSTVYKLSLAATSYFLWGERNMRIFQNKSRDVDGLVAAILDAIRAKLCSFNSVKFSCLNRQICDDWLLSSRVFRINNG</sequence>
<keyword evidence="2" id="KW-1185">Reference proteome</keyword>
<comment type="caution">
    <text evidence="1">The sequence shown here is derived from an EMBL/GenBank/DDBJ whole genome shotgun (WGS) entry which is preliminary data.</text>
</comment>
<organism evidence="1 2">
    <name type="scientific">Rhododendron molle</name>
    <name type="common">Chinese azalea</name>
    <name type="synonym">Azalea mollis</name>
    <dbReference type="NCBI Taxonomy" id="49168"/>
    <lineage>
        <taxon>Eukaryota</taxon>
        <taxon>Viridiplantae</taxon>
        <taxon>Streptophyta</taxon>
        <taxon>Embryophyta</taxon>
        <taxon>Tracheophyta</taxon>
        <taxon>Spermatophyta</taxon>
        <taxon>Magnoliopsida</taxon>
        <taxon>eudicotyledons</taxon>
        <taxon>Gunneridae</taxon>
        <taxon>Pentapetalae</taxon>
        <taxon>asterids</taxon>
        <taxon>Ericales</taxon>
        <taxon>Ericaceae</taxon>
        <taxon>Ericoideae</taxon>
        <taxon>Rhodoreae</taxon>
        <taxon>Rhododendron</taxon>
    </lineage>
</organism>
<proteinExistence type="predicted"/>
<dbReference type="Proteomes" id="UP001062846">
    <property type="component" value="Chromosome 9"/>
</dbReference>
<reference evidence="1" key="1">
    <citation type="submission" date="2022-02" db="EMBL/GenBank/DDBJ databases">
        <title>Plant Genome Project.</title>
        <authorList>
            <person name="Zhang R.-G."/>
        </authorList>
    </citation>
    <scope>NUCLEOTIDE SEQUENCE</scope>
    <source>
        <strain evidence="1">AT1</strain>
    </source>
</reference>
<accession>A0ACC0MEC6</accession>
<gene>
    <name evidence="1" type="ORF">RHMOL_Rhmol09G0156000</name>
</gene>
<protein>
    <submittedName>
        <fullName evidence="1">Uncharacterized protein</fullName>
    </submittedName>
</protein>
<name>A0ACC0MEC6_RHOML</name>
<dbReference type="EMBL" id="CM046396">
    <property type="protein sequence ID" value="KAI8539116.1"/>
    <property type="molecule type" value="Genomic_DNA"/>
</dbReference>
<evidence type="ECO:0000313" key="1">
    <source>
        <dbReference type="EMBL" id="KAI8539116.1"/>
    </source>
</evidence>
<evidence type="ECO:0000313" key="2">
    <source>
        <dbReference type="Proteomes" id="UP001062846"/>
    </source>
</evidence>